<reference evidence="18" key="1">
    <citation type="journal article" date="2013" name="Genome Announc.">
        <title>Genome sequence of the basidiomycetous yeast Pseudozyma antarctica T-34, a producer of the glycolipid biosurfactants mannosylerythritol lipids.</title>
        <authorList>
            <person name="Morita T."/>
            <person name="Koike H."/>
            <person name="Koyama Y."/>
            <person name="Hagiwara H."/>
            <person name="Ito E."/>
            <person name="Fukuoka T."/>
            <person name="Imura T."/>
            <person name="Machida M."/>
            <person name="Kitamoto D."/>
        </authorList>
    </citation>
    <scope>NUCLEOTIDE SEQUENCE [LARGE SCALE GENOMIC DNA]</scope>
    <source>
        <strain evidence="18">T-34</strain>
    </source>
</reference>
<feature type="region of interest" description="Disordered" evidence="13">
    <location>
        <begin position="1"/>
        <end position="22"/>
    </location>
</feature>
<dbReference type="SUPFAM" id="SSF51230">
    <property type="entry name" value="Single hybrid motif"/>
    <property type="match status" value="1"/>
</dbReference>
<dbReference type="InterPro" id="IPR023578">
    <property type="entry name" value="Ras_GEF_dom_sf"/>
</dbReference>
<evidence type="ECO:0000256" key="7">
    <source>
        <dbReference type="ARBA" id="ARBA00022679"/>
    </source>
</evidence>
<dbReference type="CDD" id="cd11883">
    <property type="entry name" value="SH3_Sdc25"/>
    <property type="match status" value="1"/>
</dbReference>
<feature type="compositionally biased region" description="Low complexity" evidence="13">
    <location>
        <begin position="138"/>
        <end position="150"/>
    </location>
</feature>
<dbReference type="OrthoDB" id="28357at2759"/>
<dbReference type="GO" id="GO:0006099">
    <property type="term" value="P:tricarboxylic acid cycle"/>
    <property type="evidence" value="ECO:0007669"/>
    <property type="project" value="UniProtKB-KW"/>
</dbReference>
<evidence type="ECO:0000256" key="3">
    <source>
        <dbReference type="ARBA" id="ARBA00007317"/>
    </source>
</evidence>
<feature type="compositionally biased region" description="Low complexity" evidence="13">
    <location>
        <begin position="747"/>
        <end position="760"/>
    </location>
</feature>
<dbReference type="Pfam" id="PF07653">
    <property type="entry name" value="SH3_2"/>
    <property type="match status" value="1"/>
</dbReference>
<dbReference type="Gene3D" id="3.30.559.10">
    <property type="entry name" value="Chloramphenicol acetyltransferase-like domain"/>
    <property type="match status" value="1"/>
</dbReference>
<proteinExistence type="inferred from homology"/>
<dbReference type="InterPro" id="IPR001452">
    <property type="entry name" value="SH3_domain"/>
</dbReference>
<protein>
    <recommendedName>
        <fullName evidence="4">dihydrolipoyllysine-residue succinyltransferase</fullName>
        <ecNumber evidence="4">2.3.1.61</ecNumber>
    </recommendedName>
    <alternativeName>
        <fullName evidence="10">2-oxoglutarate dehydrogenase complex component E2</fullName>
    </alternativeName>
</protein>
<dbReference type="SUPFAM" id="SSF50044">
    <property type="entry name" value="SH3-domain"/>
    <property type="match status" value="1"/>
</dbReference>
<dbReference type="InterPro" id="IPR050537">
    <property type="entry name" value="2-oxoacid_dehydrogenase"/>
</dbReference>
<dbReference type="InterPro" id="IPR036028">
    <property type="entry name" value="SH3-like_dom_sf"/>
</dbReference>
<feature type="region of interest" description="Disordered" evidence="13">
    <location>
        <begin position="115"/>
        <end position="154"/>
    </location>
</feature>
<dbReference type="Gene3D" id="1.20.870.10">
    <property type="entry name" value="Son of sevenless (SoS) protein Chain: S domain 1"/>
    <property type="match status" value="1"/>
</dbReference>
<dbReference type="EC" id="2.3.1.61" evidence="4"/>
<feature type="compositionally biased region" description="Acidic residues" evidence="13">
    <location>
        <begin position="694"/>
        <end position="703"/>
    </location>
</feature>
<feature type="compositionally biased region" description="Low complexity" evidence="13">
    <location>
        <begin position="1"/>
        <end position="15"/>
    </location>
</feature>
<evidence type="ECO:0000256" key="10">
    <source>
        <dbReference type="ARBA" id="ARBA00032406"/>
    </source>
</evidence>
<dbReference type="InterPro" id="IPR001078">
    <property type="entry name" value="2-oxoacid_DH_actylTfrase"/>
</dbReference>
<dbReference type="PANTHER" id="PTHR43416">
    <property type="entry name" value="DIHYDROLIPOYLLYSINE-RESIDUE SUCCINYLTRANSFERASE COMPONENT OF 2-OXOGLUTARATE DEHYDROGENASE COMPLEX, MITOCHONDRIAL-RELATED"/>
    <property type="match status" value="1"/>
</dbReference>
<dbReference type="GO" id="GO:0033512">
    <property type="term" value="P:L-lysine catabolic process to acetyl-CoA via saccharopine"/>
    <property type="evidence" value="ECO:0007669"/>
    <property type="project" value="UniProtKB-UniPathway"/>
</dbReference>
<dbReference type="CDD" id="cd06224">
    <property type="entry name" value="REM"/>
    <property type="match status" value="1"/>
</dbReference>
<dbReference type="STRING" id="1151754.M9MHX6"/>
<dbReference type="GO" id="GO:0045252">
    <property type="term" value="C:oxoglutarate dehydrogenase complex"/>
    <property type="evidence" value="ECO:0007669"/>
    <property type="project" value="InterPro"/>
</dbReference>
<evidence type="ECO:0000259" key="14">
    <source>
        <dbReference type="PROSITE" id="PS50002"/>
    </source>
</evidence>
<evidence type="ECO:0000256" key="4">
    <source>
        <dbReference type="ARBA" id="ARBA00012945"/>
    </source>
</evidence>
<keyword evidence="5 12" id="KW-0728">SH3 domain</keyword>
<dbReference type="Pfam" id="PF25006">
    <property type="entry name" value="DUF7783"/>
    <property type="match status" value="1"/>
</dbReference>
<dbReference type="PRINTS" id="PR00452">
    <property type="entry name" value="SH3DOMAIN"/>
</dbReference>
<dbReference type="PROSITE" id="PS50002">
    <property type="entry name" value="SH3"/>
    <property type="match status" value="1"/>
</dbReference>
<keyword evidence="7" id="KW-0808">Transferase</keyword>
<dbReference type="NCBIfam" id="TIGR01347">
    <property type="entry name" value="sucB"/>
    <property type="match status" value="1"/>
</dbReference>
<dbReference type="GO" id="GO:0005085">
    <property type="term" value="F:guanyl-nucleotide exchange factor activity"/>
    <property type="evidence" value="ECO:0007669"/>
    <property type="project" value="UniProtKB-KW"/>
</dbReference>
<dbReference type="InterPro" id="IPR023213">
    <property type="entry name" value="CAT-like_dom_sf"/>
</dbReference>
<dbReference type="Pfam" id="PF00618">
    <property type="entry name" value="RasGEF_N"/>
    <property type="match status" value="1"/>
</dbReference>
<sequence length="1584" mass="170186">MSSWASASSSQAQASFTPALSDNEDELDIQPEEHVVALHDFNSNNATCLSFQAGQVIRVYNRDPSGWWDGELDGQRGWFPSNYVDQEAVYVSDDGHGNSSFSYHHPDLLRPASISRASSHHHTPSAPADTPHHQRYFSATSSRSSTPTSTPLVDRGDAGVLDPILHAISLLRNAVRANRVAHFQPSTACVISSVRSVLSATDCLTRESPVLKANPQLARERKAILSELSKLVAQARTASAPMVDETQRPREMDSMLQLADHVLANVRDFLTVALESGVPVPDRRSSVYDDLYTSRTADAAAAAAPPADPGTRPANPPHELDKTPTPQYPNARASASASAPGYPSRQEYAATYDTATGYTDTRRSYLQHRHPSDGSLESSEEGAHAIAQARSITQRQLNGRAETVAAAVANHLGMARSRSDSSSESPDSTSGHDTGSHHGSAGSADDDEPPAPIERTPYEVMQRLSITNDQLLSIIAAFIGHVHTHTSESHASSYAHLIDMTREAVVGVRNLLLVVEAVNNNVVLQQLRPRQTSILWETRENLYEATTQLVTAARIVTSAPSASITAGSAAEAEDKSRLLQAATSVLRTGGECVGAVRLCVDRLEPGFTISLPEPSRSRHPRASSQSRASAEPESNGHSGEHGDARTGDARTDDADADAARETRRKNTLSFLGRKATSLSSLKQKYERGEHSTDFEDIDEDDHSGEESEASKPGGRTAHAMSSRSSSLMGAAPSSGDRTSHPAQARTSVPGSSASGVGSSVEMLSEDAARTSRSTIQSIRSECTGETSARPSLEAQLATATVPDAHTTAQTAAKQLAGGVVDRQSMYREHRGPTSSLEARYMAPDYDPSDVVCNSEGQVTGATLKALVEKMTPHDTMVEATFSSSFFLCFRMFSSPQELLDALVARFEMRPPADVPMSEADVARWNDKKLVPVRLRVLNLIKNWLENHWNPVTDRVILQQLIPFAERCTSAGGGAGKAGWRSVSAGEGPGSGKIRAVRPAVFSAWLYTRWERTAKGVGQGAASVLTEPAARRHGQAAHSRARAHRQILRSSPALGLGVDRCGQVWTVSTKPRDHRSSAPQHPFISIASSLPSRIDESPFLSILSAPIMFPRSIAQSGARAARSLALRSGSVRMVTPAVARRTLITATAQKSLAIAAHNMTTLPAQRNFSSSASRKEIVKVPQMAESITEGTLKQWNKKVGDFVQADEEVATIETDKVRASSARAPLSGTIVEVFANEEDTVEVGKDLFKLEPGEAPAGGAKKEEKTEEKKEDKKEDKPKKEESKQQQQPEKKGDDKKPAPAAEPESRPSAANSTPPPSKPSSSSSSPSSKSSPSSGSSSSSSSAPKPAAGSREENRVKMSRMRLRIAERLKQSQNTAASLTTFNEIDMSNLMAFRARHKDRILKEKGVKLGFMSAFAKASAMALKDVPAANASIEGAGLGDTIVYRDYVDLSVAVSTDKGLVTPVVRNLEGMSLIEIEEAIAGLGKKARDNKLTLEDMSGGTFTISNGGVFGSLFGTPILNLPGSAILGMHAVKDKAWVVNGKVEIRPIMVVALTYDHRLLDGREAVTFLVKLKQYIEDMPSMLL</sequence>
<dbReference type="Gene3D" id="2.40.50.100">
    <property type="match status" value="1"/>
</dbReference>
<comment type="pathway">
    <text evidence="2">Amino-acid degradation; L-lysine degradation via saccharopine pathway; glutaryl-CoA from L-lysine: step 6/6.</text>
</comment>
<keyword evidence="8" id="KW-0450">Lipoyl</keyword>
<evidence type="ECO:0000256" key="8">
    <source>
        <dbReference type="ARBA" id="ARBA00022823"/>
    </source>
</evidence>
<feature type="compositionally biased region" description="Low complexity" evidence="13">
    <location>
        <begin position="770"/>
        <end position="780"/>
    </location>
</feature>
<evidence type="ECO:0000259" key="16">
    <source>
        <dbReference type="PROSITE" id="PS50968"/>
    </source>
</evidence>
<feature type="region of interest" description="Disordered" evidence="13">
    <location>
        <begin position="414"/>
        <end position="453"/>
    </location>
</feature>
<evidence type="ECO:0000256" key="1">
    <source>
        <dbReference type="ARBA" id="ARBA00001938"/>
    </source>
</evidence>
<dbReference type="Gene3D" id="2.30.30.40">
    <property type="entry name" value="SH3 Domains"/>
    <property type="match status" value="1"/>
</dbReference>
<evidence type="ECO:0000259" key="15">
    <source>
        <dbReference type="PROSITE" id="PS50212"/>
    </source>
</evidence>
<feature type="region of interest" description="Disordered" evidence="13">
    <location>
        <begin position="298"/>
        <end position="344"/>
    </location>
</feature>
<evidence type="ECO:0000256" key="12">
    <source>
        <dbReference type="PROSITE-ProRule" id="PRU00192"/>
    </source>
</evidence>
<dbReference type="PROSITE" id="PS50212">
    <property type="entry name" value="RASGEF_NTER"/>
    <property type="match status" value="1"/>
</dbReference>
<feature type="compositionally biased region" description="Low complexity" evidence="13">
    <location>
        <begin position="420"/>
        <end position="429"/>
    </location>
</feature>
<organism evidence="17 18">
    <name type="scientific">Pseudozyma antarctica (strain T-34)</name>
    <name type="common">Yeast</name>
    <name type="synonym">Candida antarctica</name>
    <dbReference type="NCBI Taxonomy" id="1151754"/>
    <lineage>
        <taxon>Eukaryota</taxon>
        <taxon>Fungi</taxon>
        <taxon>Dikarya</taxon>
        <taxon>Basidiomycota</taxon>
        <taxon>Ustilaginomycotina</taxon>
        <taxon>Ustilaginomycetes</taxon>
        <taxon>Ustilaginales</taxon>
        <taxon>Ustilaginaceae</taxon>
        <taxon>Moesziomyces</taxon>
    </lineage>
</organism>
<dbReference type="Proteomes" id="UP000011976">
    <property type="component" value="Unassembled WGS sequence"/>
</dbReference>
<dbReference type="InterPro" id="IPR000089">
    <property type="entry name" value="Biotin_lipoyl"/>
</dbReference>
<dbReference type="UniPathway" id="UPA00868">
    <property type="reaction ID" value="UER00840"/>
</dbReference>
<comment type="cofactor">
    <cofactor evidence="1">
        <name>(R)-lipoate</name>
        <dbReference type="ChEBI" id="CHEBI:83088"/>
    </cofactor>
</comment>
<dbReference type="InterPro" id="IPR000651">
    <property type="entry name" value="Ras-like_Gua-exchang_fac_N"/>
</dbReference>
<dbReference type="Pfam" id="PF00198">
    <property type="entry name" value="2-oxoacid_dh"/>
    <property type="match status" value="1"/>
</dbReference>
<feature type="compositionally biased region" description="Basic and acidic residues" evidence="13">
    <location>
        <begin position="683"/>
        <end position="693"/>
    </location>
</feature>
<dbReference type="EMBL" id="DF196788">
    <property type="protein sequence ID" value="GAC76477.1"/>
    <property type="molecule type" value="Genomic_DNA"/>
</dbReference>
<evidence type="ECO:0000256" key="2">
    <source>
        <dbReference type="ARBA" id="ARBA00005145"/>
    </source>
</evidence>
<feature type="compositionally biased region" description="Low complexity" evidence="13">
    <location>
        <begin position="1319"/>
        <end position="1349"/>
    </location>
</feature>
<comment type="similarity">
    <text evidence="3">Belongs to the 2-oxoacid dehydrogenase family.</text>
</comment>
<name>M9MHX6_PSEA3</name>
<dbReference type="SUPFAM" id="SSF52777">
    <property type="entry name" value="CoA-dependent acyltransferases"/>
    <property type="match status" value="1"/>
</dbReference>
<evidence type="ECO:0000313" key="17">
    <source>
        <dbReference type="EMBL" id="GAC76477.1"/>
    </source>
</evidence>
<keyword evidence="9" id="KW-0012">Acyltransferase</keyword>
<feature type="compositionally biased region" description="Basic and acidic residues" evidence="13">
    <location>
        <begin position="638"/>
        <end position="661"/>
    </location>
</feature>
<dbReference type="Pfam" id="PF00364">
    <property type="entry name" value="Biotin_lipoyl"/>
    <property type="match status" value="1"/>
</dbReference>
<feature type="region of interest" description="Disordered" evidence="13">
    <location>
        <begin position="1244"/>
        <end position="1356"/>
    </location>
</feature>
<evidence type="ECO:0000313" key="18">
    <source>
        <dbReference type="Proteomes" id="UP000011976"/>
    </source>
</evidence>
<dbReference type="SMART" id="SM00326">
    <property type="entry name" value="SH3"/>
    <property type="match status" value="1"/>
</dbReference>
<feature type="region of interest" description="Disordered" evidence="13">
    <location>
        <begin position="608"/>
        <end position="790"/>
    </location>
</feature>
<keyword evidence="6" id="KW-0816">Tricarboxylic acid cycle</keyword>
<feature type="compositionally biased region" description="Basic and acidic residues" evidence="13">
    <location>
        <begin position="1259"/>
        <end position="1297"/>
    </location>
</feature>
<gene>
    <name evidence="17" type="ORF">PANT_22d00047</name>
</gene>
<dbReference type="PROSITE" id="PS50968">
    <property type="entry name" value="BIOTINYL_LIPOYL"/>
    <property type="match status" value="1"/>
</dbReference>
<dbReference type="GO" id="GO:0004149">
    <property type="term" value="F:dihydrolipoyllysine-residue succinyltransferase activity"/>
    <property type="evidence" value="ECO:0007669"/>
    <property type="project" value="UniProtKB-EC"/>
</dbReference>
<dbReference type="GO" id="GO:0005739">
    <property type="term" value="C:mitochondrion"/>
    <property type="evidence" value="ECO:0007669"/>
    <property type="project" value="TreeGrafter"/>
</dbReference>
<feature type="domain" description="SH3" evidence="14">
    <location>
        <begin position="30"/>
        <end position="89"/>
    </location>
</feature>
<feature type="compositionally biased region" description="Low complexity" evidence="13">
    <location>
        <begin position="1298"/>
        <end position="1312"/>
    </location>
</feature>
<feature type="domain" description="N-terminal Ras-GEF" evidence="15">
    <location>
        <begin position="854"/>
        <end position="987"/>
    </location>
</feature>
<dbReference type="InterPro" id="IPR011053">
    <property type="entry name" value="Single_hybrid_motif"/>
</dbReference>
<dbReference type="PANTHER" id="PTHR43416:SF5">
    <property type="entry name" value="DIHYDROLIPOYLLYSINE-RESIDUE SUCCINYLTRANSFERASE COMPONENT OF 2-OXOGLUTARATE DEHYDROGENASE COMPLEX, MITOCHONDRIAL"/>
    <property type="match status" value="1"/>
</dbReference>
<dbReference type="InterPro" id="IPR006255">
    <property type="entry name" value="SucB"/>
</dbReference>
<evidence type="ECO:0000256" key="9">
    <source>
        <dbReference type="ARBA" id="ARBA00023315"/>
    </source>
</evidence>
<dbReference type="FunFam" id="2.30.30.40:FF:000072">
    <property type="entry name" value="Unconventional Myosin IB"/>
    <property type="match status" value="1"/>
</dbReference>
<evidence type="ECO:0000256" key="5">
    <source>
        <dbReference type="ARBA" id="ARBA00022443"/>
    </source>
</evidence>
<accession>M9MHX6</accession>
<evidence type="ECO:0000256" key="13">
    <source>
        <dbReference type="SAM" id="MobiDB-lite"/>
    </source>
</evidence>
<feature type="domain" description="Lipoyl-binding" evidence="16">
    <location>
        <begin position="1174"/>
        <end position="1250"/>
    </location>
</feature>
<evidence type="ECO:0000256" key="11">
    <source>
        <dbReference type="PROSITE-ProRule" id="PRU00135"/>
    </source>
</evidence>
<dbReference type="InterPro" id="IPR056685">
    <property type="entry name" value="DUF7783"/>
</dbReference>
<dbReference type="SMART" id="SM00229">
    <property type="entry name" value="RasGEFN"/>
    <property type="match status" value="1"/>
</dbReference>
<keyword evidence="11" id="KW-0344">Guanine-nucleotide releasing factor</keyword>
<dbReference type="SUPFAM" id="SSF48366">
    <property type="entry name" value="Ras GEF"/>
    <property type="match status" value="1"/>
</dbReference>
<dbReference type="CDD" id="cd06849">
    <property type="entry name" value="lipoyl_domain"/>
    <property type="match status" value="1"/>
</dbReference>
<evidence type="ECO:0000256" key="6">
    <source>
        <dbReference type="ARBA" id="ARBA00022532"/>
    </source>
</evidence>